<evidence type="ECO:0000256" key="1">
    <source>
        <dbReference type="SAM" id="MobiDB-lite"/>
    </source>
</evidence>
<gene>
    <name evidence="3" type="ORF">ACFQO7_08700</name>
</gene>
<dbReference type="SUPFAM" id="SSF53955">
    <property type="entry name" value="Lysozyme-like"/>
    <property type="match status" value="1"/>
</dbReference>
<reference evidence="4" key="1">
    <citation type="journal article" date="2019" name="Int. J. Syst. Evol. Microbiol.">
        <title>The Global Catalogue of Microorganisms (GCM) 10K type strain sequencing project: providing services to taxonomists for standard genome sequencing and annotation.</title>
        <authorList>
            <consortium name="The Broad Institute Genomics Platform"/>
            <consortium name="The Broad Institute Genome Sequencing Center for Infectious Disease"/>
            <person name="Wu L."/>
            <person name="Ma J."/>
        </authorList>
    </citation>
    <scope>NUCLEOTIDE SEQUENCE [LARGE SCALE GENOMIC DNA]</scope>
    <source>
        <strain evidence="4">CGMCC 1.9106</strain>
    </source>
</reference>
<dbReference type="RefSeq" id="WP_376805929.1">
    <property type="nucleotide sequence ID" value="NZ_JBHTAC010000006.1"/>
</dbReference>
<comment type="caution">
    <text evidence="3">The sequence shown here is derived from an EMBL/GenBank/DDBJ whole genome shotgun (WGS) entry which is preliminary data.</text>
</comment>
<keyword evidence="4" id="KW-1185">Reference proteome</keyword>
<accession>A0ABW2GUC7</accession>
<evidence type="ECO:0000313" key="3">
    <source>
        <dbReference type="EMBL" id="MFC7242559.1"/>
    </source>
</evidence>
<feature type="domain" description="Transglycosylase SLT" evidence="2">
    <location>
        <begin position="156"/>
        <end position="222"/>
    </location>
</feature>
<organism evidence="3 4">
    <name type="scientific">Catellatospora aurea</name>
    <dbReference type="NCBI Taxonomy" id="1337874"/>
    <lineage>
        <taxon>Bacteria</taxon>
        <taxon>Bacillati</taxon>
        <taxon>Actinomycetota</taxon>
        <taxon>Actinomycetes</taxon>
        <taxon>Micromonosporales</taxon>
        <taxon>Micromonosporaceae</taxon>
        <taxon>Catellatospora</taxon>
    </lineage>
</organism>
<protein>
    <submittedName>
        <fullName evidence="3">Transglycosylase SLT domain-containing protein</fullName>
    </submittedName>
</protein>
<dbReference type="Pfam" id="PF01464">
    <property type="entry name" value="SLT"/>
    <property type="match status" value="1"/>
</dbReference>
<sequence>MSTPRYPLLGRHRETRQRSGPARLLAAHSRKIALGVLCAAVLGALGYGLVGKSDPEPLAADLAAARAAEAEAATRDYDRLVEASPSASATPTPSVSPTRATTPKAHVPSTAPSKPAVKRTASTPTPTSCKSFTGNQLTACKLLPSFGFAYSQMGPLVKLWQHESGWNHKAENSGSGAYGIPQALPGDKMAKFGDDWKTNPATQIKWGLDYIKNRYQTPAGAWAHFQDVSWY</sequence>
<evidence type="ECO:0000313" key="4">
    <source>
        <dbReference type="Proteomes" id="UP001596392"/>
    </source>
</evidence>
<evidence type="ECO:0000259" key="2">
    <source>
        <dbReference type="Pfam" id="PF01464"/>
    </source>
</evidence>
<name>A0ABW2GUC7_9ACTN</name>
<dbReference type="InterPro" id="IPR023346">
    <property type="entry name" value="Lysozyme-like_dom_sf"/>
</dbReference>
<feature type="compositionally biased region" description="Low complexity" evidence="1">
    <location>
        <begin position="83"/>
        <end position="103"/>
    </location>
</feature>
<feature type="region of interest" description="Disordered" evidence="1">
    <location>
        <begin position="83"/>
        <end position="130"/>
    </location>
</feature>
<dbReference type="InterPro" id="IPR008258">
    <property type="entry name" value="Transglycosylase_SLT_dom_1"/>
</dbReference>
<feature type="compositionally biased region" description="Polar residues" evidence="1">
    <location>
        <begin position="120"/>
        <end position="130"/>
    </location>
</feature>
<dbReference type="EMBL" id="JBHTAC010000006">
    <property type="protein sequence ID" value="MFC7242559.1"/>
    <property type="molecule type" value="Genomic_DNA"/>
</dbReference>
<proteinExistence type="predicted"/>
<feature type="region of interest" description="Disordered" evidence="1">
    <location>
        <begin position="1"/>
        <end position="20"/>
    </location>
</feature>
<dbReference type="Gene3D" id="1.10.530.10">
    <property type="match status" value="1"/>
</dbReference>
<dbReference type="Proteomes" id="UP001596392">
    <property type="component" value="Unassembled WGS sequence"/>
</dbReference>